<evidence type="ECO:0000256" key="5">
    <source>
        <dbReference type="ARBA" id="ARBA00022741"/>
    </source>
</evidence>
<feature type="transmembrane region" description="Helical" evidence="9">
    <location>
        <begin position="179"/>
        <end position="201"/>
    </location>
</feature>
<feature type="transmembrane region" description="Helical" evidence="9">
    <location>
        <begin position="150"/>
        <end position="167"/>
    </location>
</feature>
<dbReference type="CDD" id="cd00082">
    <property type="entry name" value="HisKA"/>
    <property type="match status" value="1"/>
</dbReference>
<dbReference type="RefSeq" id="WP_015090282.1">
    <property type="nucleotide sequence ID" value="NC_019567.1"/>
</dbReference>
<dbReference type="Gene3D" id="1.10.287.130">
    <property type="match status" value="1"/>
</dbReference>
<keyword evidence="5" id="KW-0547">Nucleotide-binding</keyword>
<dbReference type="PATRIC" id="fig|1069642.3.peg.1103"/>
<sequence length="463" mass="51076">MDTTTSATTLLMYFYLGTTILNGAISLTQYASSRSRLQKIIFFYWAGVFVSSLANSIPTLPAILLVIVSSIGTFISQLILSSVLSHTHSISLPFRRFLLIYGVGILLTISIWALGGSFTIYALPAIASSVVSFPYAAYLARKNRATPISIAQKLFIATGLILTLHFIDWPFVREHVDLFLPGAIFAFGLYHLLAVLMPMTATEHDLSVRTRSLEKEIADKAAELTSVQKDLWESQKLATIGRLAGGVAHELNSPLAVVLGHVEIMREQSRSNELNGDDVDQSCTRIESAVLQMKKITTELRHIAGDQLQPERQRTQIKAVLEMTLRDLNPKIQKVHAQVEFHFQAPSSCTIQCPEQDAYQAIHSIVDNALDAVDGHKERLISINVESRNTYLEISVGDPGFIPDDIASMIMEPFFTTKDVGKGTGLGLSSARSIAENAGGQLYLDRNSKHTKFIFEIPIYYGG</sequence>
<dbReference type="InterPro" id="IPR003594">
    <property type="entry name" value="HATPase_dom"/>
</dbReference>
<dbReference type="PANTHER" id="PTHR43065">
    <property type="entry name" value="SENSOR HISTIDINE KINASE"/>
    <property type="match status" value="1"/>
</dbReference>
<dbReference type="KEGG" id="bbat:Bdt_1116"/>
<dbReference type="InterPro" id="IPR004358">
    <property type="entry name" value="Sig_transdc_His_kin-like_C"/>
</dbReference>
<dbReference type="EMBL" id="CP002930">
    <property type="protein sequence ID" value="AFY00816.1"/>
    <property type="molecule type" value="Genomic_DNA"/>
</dbReference>
<evidence type="ECO:0000256" key="7">
    <source>
        <dbReference type="ARBA" id="ARBA00022840"/>
    </source>
</evidence>
<evidence type="ECO:0000259" key="10">
    <source>
        <dbReference type="PROSITE" id="PS50109"/>
    </source>
</evidence>
<dbReference type="PANTHER" id="PTHR43065:SF10">
    <property type="entry name" value="PEROXIDE STRESS-ACTIVATED HISTIDINE KINASE MAK3"/>
    <property type="match status" value="1"/>
</dbReference>
<dbReference type="InterPro" id="IPR005467">
    <property type="entry name" value="His_kinase_dom"/>
</dbReference>
<dbReference type="Gene3D" id="3.30.565.10">
    <property type="entry name" value="Histidine kinase-like ATPase, C-terminal domain"/>
    <property type="match status" value="1"/>
</dbReference>
<keyword evidence="9" id="KW-0812">Transmembrane</keyword>
<dbReference type="PROSITE" id="PS50109">
    <property type="entry name" value="HIS_KIN"/>
    <property type="match status" value="1"/>
</dbReference>
<dbReference type="SMART" id="SM00387">
    <property type="entry name" value="HATPase_c"/>
    <property type="match status" value="1"/>
</dbReference>
<evidence type="ECO:0000313" key="12">
    <source>
        <dbReference type="Proteomes" id="UP000010074"/>
    </source>
</evidence>
<dbReference type="PRINTS" id="PR00344">
    <property type="entry name" value="BCTRLSENSOR"/>
</dbReference>
<feature type="transmembrane region" description="Helical" evidence="9">
    <location>
        <begin position="63"/>
        <end position="85"/>
    </location>
</feature>
<evidence type="ECO:0000256" key="9">
    <source>
        <dbReference type="SAM" id="Phobius"/>
    </source>
</evidence>
<dbReference type="HOGENOM" id="CLU_590081_0_0_7"/>
<dbReference type="SUPFAM" id="SSF55874">
    <property type="entry name" value="ATPase domain of HSP90 chaperone/DNA topoisomerase II/histidine kinase"/>
    <property type="match status" value="1"/>
</dbReference>
<keyword evidence="6" id="KW-0418">Kinase</keyword>
<proteinExistence type="predicted"/>
<dbReference type="Pfam" id="PF02518">
    <property type="entry name" value="HATPase_c"/>
    <property type="match status" value="1"/>
</dbReference>
<keyword evidence="7" id="KW-0067">ATP-binding</keyword>
<dbReference type="Proteomes" id="UP000010074">
    <property type="component" value="Chromosome"/>
</dbReference>
<feature type="transmembrane region" description="Helical" evidence="9">
    <location>
        <begin position="40"/>
        <end position="57"/>
    </location>
</feature>
<dbReference type="GO" id="GO:0005524">
    <property type="term" value="F:ATP binding"/>
    <property type="evidence" value="ECO:0007669"/>
    <property type="project" value="UniProtKB-KW"/>
</dbReference>
<feature type="transmembrane region" description="Helical" evidence="9">
    <location>
        <begin position="12"/>
        <end position="28"/>
    </location>
</feature>
<accession>K7YLZ8</accession>
<dbReference type="InterPro" id="IPR036890">
    <property type="entry name" value="HATPase_C_sf"/>
</dbReference>
<feature type="domain" description="Histidine kinase" evidence="10">
    <location>
        <begin position="246"/>
        <end position="461"/>
    </location>
</feature>
<dbReference type="STRING" id="1069642.Bdt_1116"/>
<gene>
    <name evidence="11" type="primary">fixL</name>
    <name evidence="11" type="ORF">Bdt_1116</name>
</gene>
<evidence type="ECO:0000256" key="4">
    <source>
        <dbReference type="ARBA" id="ARBA00022679"/>
    </source>
</evidence>
<dbReference type="InterPro" id="IPR003661">
    <property type="entry name" value="HisK_dim/P_dom"/>
</dbReference>
<feature type="transmembrane region" description="Helical" evidence="9">
    <location>
        <begin position="97"/>
        <end position="114"/>
    </location>
</feature>
<dbReference type="InterPro" id="IPR036097">
    <property type="entry name" value="HisK_dim/P_sf"/>
</dbReference>
<evidence type="ECO:0000256" key="3">
    <source>
        <dbReference type="ARBA" id="ARBA00022553"/>
    </source>
</evidence>
<name>K7YLZ8_BDEBC</name>
<keyword evidence="8" id="KW-0902">Two-component regulatory system</keyword>
<dbReference type="EC" id="2.7.13.3" evidence="2"/>
<keyword evidence="9" id="KW-1133">Transmembrane helix</keyword>
<evidence type="ECO:0000256" key="2">
    <source>
        <dbReference type="ARBA" id="ARBA00012438"/>
    </source>
</evidence>
<feature type="transmembrane region" description="Helical" evidence="9">
    <location>
        <begin position="120"/>
        <end position="138"/>
    </location>
</feature>
<evidence type="ECO:0000313" key="11">
    <source>
        <dbReference type="EMBL" id="AFY00816.1"/>
    </source>
</evidence>
<dbReference type="SUPFAM" id="SSF47384">
    <property type="entry name" value="Homodimeric domain of signal transducing histidine kinase"/>
    <property type="match status" value="1"/>
</dbReference>
<dbReference type="GO" id="GO:0000155">
    <property type="term" value="F:phosphorelay sensor kinase activity"/>
    <property type="evidence" value="ECO:0007669"/>
    <property type="project" value="InterPro"/>
</dbReference>
<organism evidence="11 12">
    <name type="scientific">Bdellovibrio bacteriovorus str. Tiberius</name>
    <dbReference type="NCBI Taxonomy" id="1069642"/>
    <lineage>
        <taxon>Bacteria</taxon>
        <taxon>Pseudomonadati</taxon>
        <taxon>Bdellovibrionota</taxon>
        <taxon>Bdellovibrionia</taxon>
        <taxon>Bdellovibrionales</taxon>
        <taxon>Pseudobdellovibrionaceae</taxon>
        <taxon>Bdellovibrio</taxon>
    </lineage>
</organism>
<comment type="catalytic activity">
    <reaction evidence="1">
        <text>ATP + protein L-histidine = ADP + protein N-phospho-L-histidine.</text>
        <dbReference type="EC" id="2.7.13.3"/>
    </reaction>
</comment>
<reference evidence="11 12" key="1">
    <citation type="journal article" date="2012" name="BMC Genomics">
        <title>Genome analysis of a simultaneously predatory and prey-independent, novel Bdellovibrio bacteriovorus from the River Tiber, supports in silico predictions of both ancient and recent lateral gene transfer from diverse bacteria.</title>
        <authorList>
            <person name="Hobley L."/>
            <person name="Lerner T.R."/>
            <person name="Williams L.E."/>
            <person name="Lambert C."/>
            <person name="Till R."/>
            <person name="Milner D.S."/>
            <person name="Basford S.M."/>
            <person name="Capeness M.J."/>
            <person name="Fenton A.K."/>
            <person name="Atterbury R.J."/>
            <person name="Harris M.A."/>
            <person name="Sockett R.E."/>
        </authorList>
    </citation>
    <scope>NUCLEOTIDE SEQUENCE [LARGE SCALE GENOMIC DNA]</scope>
    <source>
        <strain evidence="11 12">Tiberius</strain>
    </source>
</reference>
<keyword evidence="4" id="KW-0808">Transferase</keyword>
<dbReference type="AlphaFoldDB" id="K7YLZ8"/>
<evidence type="ECO:0000256" key="1">
    <source>
        <dbReference type="ARBA" id="ARBA00000085"/>
    </source>
</evidence>
<dbReference type="Pfam" id="PF00512">
    <property type="entry name" value="HisKA"/>
    <property type="match status" value="1"/>
</dbReference>
<keyword evidence="9" id="KW-0472">Membrane</keyword>
<dbReference type="OrthoDB" id="9777714at2"/>
<protein>
    <recommendedName>
        <fullName evidence="2">histidine kinase</fullName>
        <ecNumber evidence="2">2.7.13.3</ecNumber>
    </recommendedName>
</protein>
<evidence type="ECO:0000256" key="6">
    <source>
        <dbReference type="ARBA" id="ARBA00022777"/>
    </source>
</evidence>
<dbReference type="SMART" id="SM00388">
    <property type="entry name" value="HisKA"/>
    <property type="match status" value="1"/>
</dbReference>
<evidence type="ECO:0000256" key="8">
    <source>
        <dbReference type="ARBA" id="ARBA00023012"/>
    </source>
</evidence>
<keyword evidence="3" id="KW-0597">Phosphoprotein</keyword>